<dbReference type="InterPro" id="IPR002547">
    <property type="entry name" value="tRNA-bd_dom"/>
</dbReference>
<dbReference type="FunFam" id="3.30.56.10:FF:000002">
    <property type="entry name" value="Phenylalanine--tRNA ligase beta subunit"/>
    <property type="match status" value="1"/>
</dbReference>
<dbReference type="Gene3D" id="2.40.50.140">
    <property type="entry name" value="Nucleic acid-binding proteins"/>
    <property type="match status" value="1"/>
</dbReference>
<dbReference type="SUPFAM" id="SSF50249">
    <property type="entry name" value="Nucleic acid-binding proteins"/>
    <property type="match status" value="1"/>
</dbReference>
<dbReference type="SUPFAM" id="SSF46955">
    <property type="entry name" value="Putative DNA-binding domain"/>
    <property type="match status" value="1"/>
</dbReference>
<dbReference type="GO" id="GO:0005524">
    <property type="term" value="F:ATP binding"/>
    <property type="evidence" value="ECO:0007669"/>
    <property type="project" value="UniProtKB-UniRule"/>
</dbReference>
<evidence type="ECO:0000256" key="13">
    <source>
        <dbReference type="ARBA" id="ARBA00023146"/>
    </source>
</evidence>
<dbReference type="FunFam" id="2.40.50.140:FF:000045">
    <property type="entry name" value="Phenylalanine--tRNA ligase beta subunit"/>
    <property type="match status" value="1"/>
</dbReference>
<gene>
    <name evidence="15" type="primary">pheT</name>
    <name evidence="20" type="ORF">FEZ33_08665</name>
</gene>
<dbReference type="Pfam" id="PF03484">
    <property type="entry name" value="B5"/>
    <property type="match status" value="1"/>
</dbReference>
<dbReference type="GO" id="GO:0009328">
    <property type="term" value="C:phenylalanine-tRNA ligase complex"/>
    <property type="evidence" value="ECO:0007669"/>
    <property type="project" value="TreeGrafter"/>
</dbReference>
<dbReference type="InterPro" id="IPR005147">
    <property type="entry name" value="tRNA_synthase_B5-dom"/>
</dbReference>
<dbReference type="GO" id="GO:0000049">
    <property type="term" value="F:tRNA binding"/>
    <property type="evidence" value="ECO:0007669"/>
    <property type="project" value="UniProtKB-UniRule"/>
</dbReference>
<keyword evidence="13 15" id="KW-0030">Aminoacyl-tRNA synthetase</keyword>
<sequence length="806" mass="89383">MLISLEWLSDFLDLSDITGLELAERMSRTGIEVESVENIGKGLNNIVVGEVVELVPHQDSDHLNVAQVNVGSSDLSQIVCGAPNIKQGQKVIVALPGAVLPGGLEILESTLRGVDSNGMICSLQELGFSDSVVAKEYAKGIFILPEDAPVGEDIVSYMKLDDDIIELDITPNRADALSMYGTAYEVGAIYDQKPQFNLIEERDFAKDSKLGQVQIEVESPELSNAYQIRLIEDVEVKASPLWVQLRLMKAGIRPVNNIVDTTNYFLLLYGQPMHAFDFDQLESKTIKVKSAAKGDTLTTLDGVERTLEPTDTVIASGDQPIALAGVMGGLDSEVTNNTKNVLLETAIFDSQRVRSSSKKFALRSESSARFEKGINVSKLNESGEQAALLMAQLSGGQIADGVKEFNQLNTDNVQISVHNNSPEKKLGISLTKDDIIKIIDRLGFEVEFNEEAFIVDVPARRWDISIEADILEEIARIYGYDNIPTTLPTTPSQPGRLTQKQQLIRKTRTVAEGLGLNQAITYVLTSKEHASLLKSDAHSLVELELPMSEERTVLRQSMFPALMEIAQYNQARQNKDLAFYEAGRVFFGQGTHVQPKEEERLAILLSGEYKGSQWYESKKNYDFYVLKGMLETYFESLRVASEIEFKPTSEIDVMHPGRTAIVSLAGEDIGFMGQIHPLVAEKFDLNQATFFAEIELDKLVAYPTADLVQTPIAKYPSTSRDLALLVDDTLLHHELNSTIAENGGQYLVSIELFDRYVGENIPEGKQSLAYHMTFQNPNETLKDEDIEKVMTNITDALKEIEGLEIR</sequence>
<dbReference type="SMART" id="SM00874">
    <property type="entry name" value="B5"/>
    <property type="match status" value="1"/>
</dbReference>
<comment type="similarity">
    <text evidence="2 15">Belongs to the phenylalanyl-tRNA synthetase beta subunit family. Type 1 subfamily.</text>
</comment>
<keyword evidence="6 15" id="KW-0436">Ligase</keyword>
<keyword evidence="7 15" id="KW-0479">Metal-binding</keyword>
<dbReference type="Proteomes" id="UP000306420">
    <property type="component" value="Unassembled WGS sequence"/>
</dbReference>
<dbReference type="Gene3D" id="3.30.56.10">
    <property type="match status" value="2"/>
</dbReference>
<evidence type="ECO:0000313" key="20">
    <source>
        <dbReference type="EMBL" id="TLQ40222.1"/>
    </source>
</evidence>
<evidence type="ECO:0000256" key="3">
    <source>
        <dbReference type="ARBA" id="ARBA00011209"/>
    </source>
</evidence>
<dbReference type="GO" id="GO:0016740">
    <property type="term" value="F:transferase activity"/>
    <property type="evidence" value="ECO:0007669"/>
    <property type="project" value="UniProtKB-ARBA"/>
</dbReference>
<evidence type="ECO:0000256" key="15">
    <source>
        <dbReference type="HAMAP-Rule" id="MF_00283"/>
    </source>
</evidence>
<dbReference type="InterPro" id="IPR012340">
    <property type="entry name" value="NA-bd_OB-fold"/>
</dbReference>
<keyword evidence="10 15" id="KW-0460">Magnesium</keyword>
<dbReference type="GO" id="GO:0140096">
    <property type="term" value="F:catalytic activity, acting on a protein"/>
    <property type="evidence" value="ECO:0007669"/>
    <property type="project" value="UniProtKB-ARBA"/>
</dbReference>
<name>A0A5R9DVW3_9LACT</name>
<dbReference type="Pfam" id="PF01588">
    <property type="entry name" value="tRNA_bind"/>
    <property type="match status" value="1"/>
</dbReference>
<proteinExistence type="inferred from homology"/>
<evidence type="ECO:0000256" key="8">
    <source>
        <dbReference type="ARBA" id="ARBA00022741"/>
    </source>
</evidence>
<evidence type="ECO:0000256" key="1">
    <source>
        <dbReference type="ARBA" id="ARBA00004496"/>
    </source>
</evidence>
<evidence type="ECO:0000256" key="2">
    <source>
        <dbReference type="ARBA" id="ARBA00008653"/>
    </source>
</evidence>
<keyword evidence="8 15" id="KW-0547">Nucleotide-binding</keyword>
<dbReference type="InterPro" id="IPR041616">
    <property type="entry name" value="PheRS_beta_core"/>
</dbReference>
<dbReference type="InterPro" id="IPR036690">
    <property type="entry name" value="Fdx_antiC-bd_sf"/>
</dbReference>
<reference evidence="20 21" key="1">
    <citation type="submission" date="2019-05" db="EMBL/GenBank/DDBJ databases">
        <title>The metagenome of a microbial culture collection derived from dairy environment covers the genomic content of the human microbiome.</title>
        <authorList>
            <person name="Roder T."/>
            <person name="Wuthrich D."/>
            <person name="Sattari Z."/>
            <person name="Von Ah U."/>
            <person name="Bar C."/>
            <person name="Ronchi F."/>
            <person name="Macpherson A.J."/>
            <person name="Ganal-Vonarburg S.C."/>
            <person name="Bruggmann R."/>
            <person name="Vergeres G."/>
        </authorList>
    </citation>
    <scope>NUCLEOTIDE SEQUENCE [LARGE SCALE GENOMIC DNA]</scope>
    <source>
        <strain evidence="20 21">FAM 24227</strain>
    </source>
</reference>
<dbReference type="InterPro" id="IPR033714">
    <property type="entry name" value="tRNA_bind_bactPheRS"/>
</dbReference>
<evidence type="ECO:0000259" key="18">
    <source>
        <dbReference type="PROSITE" id="PS51447"/>
    </source>
</evidence>
<organism evidence="20 21">
    <name type="scientific">Ruoffia tabacinasalis</name>
    <dbReference type="NCBI Taxonomy" id="87458"/>
    <lineage>
        <taxon>Bacteria</taxon>
        <taxon>Bacillati</taxon>
        <taxon>Bacillota</taxon>
        <taxon>Bacilli</taxon>
        <taxon>Lactobacillales</taxon>
        <taxon>Aerococcaceae</taxon>
        <taxon>Ruoffia</taxon>
    </lineage>
</organism>
<dbReference type="InterPro" id="IPR005121">
    <property type="entry name" value="Fdx_antiC-bd"/>
</dbReference>
<dbReference type="InterPro" id="IPR004532">
    <property type="entry name" value="Phe-tRNA-ligase_IIc_bsu_bact"/>
</dbReference>
<comment type="subcellular location">
    <subcellularLocation>
        <location evidence="1 15">Cytoplasm</location>
    </subcellularLocation>
</comment>
<dbReference type="Pfam" id="PF03147">
    <property type="entry name" value="FDX-ACB"/>
    <property type="match status" value="1"/>
</dbReference>
<dbReference type="PANTHER" id="PTHR10947:SF0">
    <property type="entry name" value="PHENYLALANINE--TRNA LIGASE BETA SUBUNIT"/>
    <property type="match status" value="1"/>
</dbReference>
<feature type="domain" description="B5" evidence="19">
    <location>
        <begin position="410"/>
        <end position="485"/>
    </location>
</feature>
<feature type="binding site" evidence="15">
    <location>
        <position position="472"/>
    </location>
    <ligand>
        <name>Mg(2+)</name>
        <dbReference type="ChEBI" id="CHEBI:18420"/>
        <note>shared with alpha subunit</note>
    </ligand>
</feature>
<dbReference type="CDD" id="cd02796">
    <property type="entry name" value="tRNA_bind_bactPheRS"/>
    <property type="match status" value="1"/>
</dbReference>
<dbReference type="GO" id="GO:0000287">
    <property type="term" value="F:magnesium ion binding"/>
    <property type="evidence" value="ECO:0007669"/>
    <property type="project" value="UniProtKB-UniRule"/>
</dbReference>
<dbReference type="SMART" id="SM00896">
    <property type="entry name" value="FDX-ACB"/>
    <property type="match status" value="1"/>
</dbReference>
<keyword evidence="4 15" id="KW-0963">Cytoplasm</keyword>
<evidence type="ECO:0000256" key="11">
    <source>
        <dbReference type="ARBA" id="ARBA00022884"/>
    </source>
</evidence>
<dbReference type="SMART" id="SM00873">
    <property type="entry name" value="B3_4"/>
    <property type="match status" value="1"/>
</dbReference>
<protein>
    <recommendedName>
        <fullName evidence="15">Phenylalanine--tRNA ligase beta subunit</fullName>
        <ecNumber evidence="15">6.1.1.20</ecNumber>
    </recommendedName>
    <alternativeName>
        <fullName evidence="15">Phenylalanyl-tRNA synthetase beta subunit</fullName>
        <shortName evidence="15">PheRS</shortName>
    </alternativeName>
</protein>
<evidence type="ECO:0000259" key="17">
    <source>
        <dbReference type="PROSITE" id="PS50886"/>
    </source>
</evidence>
<dbReference type="CDD" id="cd00769">
    <property type="entry name" value="PheRS_beta_core"/>
    <property type="match status" value="1"/>
</dbReference>
<dbReference type="SUPFAM" id="SSF56037">
    <property type="entry name" value="PheT/TilS domain"/>
    <property type="match status" value="1"/>
</dbReference>
<dbReference type="InterPro" id="IPR005146">
    <property type="entry name" value="B3/B4_tRNA-bd"/>
</dbReference>
<feature type="domain" description="FDX-ACB" evidence="18">
    <location>
        <begin position="713"/>
        <end position="806"/>
    </location>
</feature>
<dbReference type="PROSITE" id="PS51483">
    <property type="entry name" value="B5"/>
    <property type="match status" value="1"/>
</dbReference>
<feature type="binding site" evidence="15">
    <location>
        <position position="469"/>
    </location>
    <ligand>
        <name>Mg(2+)</name>
        <dbReference type="ChEBI" id="CHEBI:18420"/>
        <note>shared with alpha subunit</note>
    </ligand>
</feature>
<comment type="subunit">
    <text evidence="3 15">Tetramer of two alpha and two beta subunits.</text>
</comment>
<feature type="binding site" evidence="15">
    <location>
        <position position="473"/>
    </location>
    <ligand>
        <name>Mg(2+)</name>
        <dbReference type="ChEBI" id="CHEBI:18420"/>
        <note>shared with alpha subunit</note>
    </ligand>
</feature>
<accession>A0A5R9DVW3</accession>
<evidence type="ECO:0000256" key="9">
    <source>
        <dbReference type="ARBA" id="ARBA00022840"/>
    </source>
</evidence>
<dbReference type="Gene3D" id="3.30.70.380">
    <property type="entry name" value="Ferrodoxin-fold anticodon-binding domain"/>
    <property type="match status" value="1"/>
</dbReference>
<dbReference type="PROSITE" id="PS51447">
    <property type="entry name" value="FDX_ACB"/>
    <property type="match status" value="1"/>
</dbReference>
<dbReference type="Gene3D" id="3.50.40.10">
    <property type="entry name" value="Phenylalanyl-trna Synthetase, Chain B, domain 3"/>
    <property type="match status" value="1"/>
</dbReference>
<dbReference type="InterPro" id="IPR045864">
    <property type="entry name" value="aa-tRNA-synth_II/BPL/LPL"/>
</dbReference>
<dbReference type="FunFam" id="3.30.930.10:FF:000022">
    <property type="entry name" value="Phenylalanine--tRNA ligase beta subunit"/>
    <property type="match status" value="1"/>
</dbReference>
<dbReference type="InterPro" id="IPR020825">
    <property type="entry name" value="Phe-tRNA_synthase-like_B3/B4"/>
</dbReference>
<evidence type="ECO:0000256" key="10">
    <source>
        <dbReference type="ARBA" id="ARBA00022842"/>
    </source>
</evidence>
<evidence type="ECO:0000259" key="19">
    <source>
        <dbReference type="PROSITE" id="PS51483"/>
    </source>
</evidence>
<dbReference type="PROSITE" id="PS50886">
    <property type="entry name" value="TRBD"/>
    <property type="match status" value="1"/>
</dbReference>
<comment type="caution">
    <text evidence="20">The sequence shown here is derived from an EMBL/GenBank/DDBJ whole genome shotgun (WGS) entry which is preliminary data.</text>
</comment>
<keyword evidence="9 15" id="KW-0067">ATP-binding</keyword>
<dbReference type="SUPFAM" id="SSF54991">
    <property type="entry name" value="Anticodon-binding domain of PheRS"/>
    <property type="match status" value="1"/>
</dbReference>
<comment type="catalytic activity">
    <reaction evidence="14 15">
        <text>tRNA(Phe) + L-phenylalanine + ATP = L-phenylalanyl-tRNA(Phe) + AMP + diphosphate + H(+)</text>
        <dbReference type="Rhea" id="RHEA:19413"/>
        <dbReference type="Rhea" id="RHEA-COMP:9668"/>
        <dbReference type="Rhea" id="RHEA-COMP:9699"/>
        <dbReference type="ChEBI" id="CHEBI:15378"/>
        <dbReference type="ChEBI" id="CHEBI:30616"/>
        <dbReference type="ChEBI" id="CHEBI:33019"/>
        <dbReference type="ChEBI" id="CHEBI:58095"/>
        <dbReference type="ChEBI" id="CHEBI:78442"/>
        <dbReference type="ChEBI" id="CHEBI:78531"/>
        <dbReference type="ChEBI" id="CHEBI:456215"/>
        <dbReference type="EC" id="6.1.1.20"/>
    </reaction>
</comment>
<evidence type="ECO:0000256" key="12">
    <source>
        <dbReference type="ARBA" id="ARBA00022917"/>
    </source>
</evidence>
<dbReference type="Gene3D" id="3.30.930.10">
    <property type="entry name" value="Bira Bifunctional Protein, Domain 2"/>
    <property type="match status" value="1"/>
</dbReference>
<dbReference type="InterPro" id="IPR009061">
    <property type="entry name" value="DNA-bd_dom_put_sf"/>
</dbReference>
<evidence type="ECO:0000256" key="5">
    <source>
        <dbReference type="ARBA" id="ARBA00022555"/>
    </source>
</evidence>
<evidence type="ECO:0000313" key="21">
    <source>
        <dbReference type="Proteomes" id="UP000306420"/>
    </source>
</evidence>
<feature type="domain" description="TRNA-binding" evidence="17">
    <location>
        <begin position="40"/>
        <end position="155"/>
    </location>
</feature>
<keyword evidence="5 16" id="KW-0820">tRNA-binding</keyword>
<evidence type="ECO:0000256" key="16">
    <source>
        <dbReference type="PROSITE-ProRule" id="PRU00209"/>
    </source>
</evidence>
<dbReference type="Pfam" id="PF03483">
    <property type="entry name" value="B3_4"/>
    <property type="match status" value="1"/>
</dbReference>
<evidence type="ECO:0000256" key="4">
    <source>
        <dbReference type="ARBA" id="ARBA00022490"/>
    </source>
</evidence>
<dbReference type="OrthoDB" id="9805455at2"/>
<dbReference type="GO" id="GO:0004826">
    <property type="term" value="F:phenylalanine-tRNA ligase activity"/>
    <property type="evidence" value="ECO:0007669"/>
    <property type="project" value="UniProtKB-UniRule"/>
</dbReference>
<dbReference type="SUPFAM" id="SSF55681">
    <property type="entry name" value="Class II aaRS and biotin synthetases"/>
    <property type="match status" value="1"/>
</dbReference>
<dbReference type="HAMAP" id="MF_00283">
    <property type="entry name" value="Phe_tRNA_synth_beta1"/>
    <property type="match status" value="1"/>
</dbReference>
<dbReference type="InterPro" id="IPR045060">
    <property type="entry name" value="Phe-tRNA-ligase_IIc_bsu"/>
</dbReference>
<dbReference type="RefSeq" id="WP_138405011.1">
    <property type="nucleotide sequence ID" value="NZ_VBSP01000033.1"/>
</dbReference>
<evidence type="ECO:0000256" key="7">
    <source>
        <dbReference type="ARBA" id="ARBA00022723"/>
    </source>
</evidence>
<evidence type="ECO:0000256" key="6">
    <source>
        <dbReference type="ARBA" id="ARBA00022598"/>
    </source>
</evidence>
<dbReference type="NCBIfam" id="NF045760">
    <property type="entry name" value="YtpR"/>
    <property type="match status" value="1"/>
</dbReference>
<dbReference type="AlphaFoldDB" id="A0A5R9DVW3"/>
<evidence type="ECO:0000256" key="14">
    <source>
        <dbReference type="ARBA" id="ARBA00049255"/>
    </source>
</evidence>
<dbReference type="FunFam" id="3.30.70.380:FF:000001">
    <property type="entry name" value="Phenylalanine--tRNA ligase beta subunit"/>
    <property type="match status" value="1"/>
</dbReference>
<keyword evidence="11 16" id="KW-0694">RNA-binding</keyword>
<dbReference type="EMBL" id="VBSP01000033">
    <property type="protein sequence ID" value="TLQ40222.1"/>
    <property type="molecule type" value="Genomic_DNA"/>
</dbReference>
<feature type="binding site" evidence="15">
    <location>
        <position position="463"/>
    </location>
    <ligand>
        <name>Mg(2+)</name>
        <dbReference type="ChEBI" id="CHEBI:18420"/>
        <note>shared with alpha subunit</note>
    </ligand>
</feature>
<dbReference type="GO" id="GO:0006432">
    <property type="term" value="P:phenylalanyl-tRNA aminoacylation"/>
    <property type="evidence" value="ECO:0007669"/>
    <property type="project" value="UniProtKB-UniRule"/>
</dbReference>
<dbReference type="Pfam" id="PF17759">
    <property type="entry name" value="tRNA_synthFbeta"/>
    <property type="match status" value="1"/>
</dbReference>
<dbReference type="PANTHER" id="PTHR10947">
    <property type="entry name" value="PHENYLALANYL-TRNA SYNTHETASE BETA CHAIN AND LEUCINE-RICH REPEAT-CONTAINING PROTEIN 47"/>
    <property type="match status" value="1"/>
</dbReference>
<keyword evidence="12 15" id="KW-0648">Protein biosynthesis</keyword>
<dbReference type="EC" id="6.1.1.20" evidence="15"/>
<comment type="cofactor">
    <cofactor evidence="15">
        <name>Mg(2+)</name>
        <dbReference type="ChEBI" id="CHEBI:18420"/>
    </cofactor>
    <text evidence="15">Binds 2 magnesium ions per tetramer.</text>
</comment>
<dbReference type="NCBIfam" id="TIGR00472">
    <property type="entry name" value="pheT_bact"/>
    <property type="match status" value="1"/>
</dbReference>